<dbReference type="PANTHER" id="PTHR43355">
    <property type="entry name" value="FLAVIN REDUCTASE (NADPH)"/>
    <property type="match status" value="1"/>
</dbReference>
<dbReference type="PANTHER" id="PTHR43355:SF2">
    <property type="entry name" value="FLAVIN REDUCTASE (NADPH)"/>
    <property type="match status" value="1"/>
</dbReference>
<organism evidence="2 3">
    <name type="scientific">Sphingobium xenophagum</name>
    <dbReference type="NCBI Taxonomy" id="121428"/>
    <lineage>
        <taxon>Bacteria</taxon>
        <taxon>Pseudomonadati</taxon>
        <taxon>Pseudomonadota</taxon>
        <taxon>Alphaproteobacteria</taxon>
        <taxon>Sphingomonadales</taxon>
        <taxon>Sphingomonadaceae</taxon>
        <taxon>Sphingobium</taxon>
    </lineage>
</organism>
<evidence type="ECO:0000313" key="3">
    <source>
        <dbReference type="Proteomes" id="UP000290975"/>
    </source>
</evidence>
<dbReference type="Pfam" id="PF13460">
    <property type="entry name" value="NAD_binding_10"/>
    <property type="match status" value="1"/>
</dbReference>
<proteinExistence type="predicted"/>
<dbReference type="InterPro" id="IPR016040">
    <property type="entry name" value="NAD(P)-bd_dom"/>
</dbReference>
<dbReference type="GO" id="GO:0016646">
    <property type="term" value="F:oxidoreductase activity, acting on the CH-NH group of donors, NAD or NADP as acceptor"/>
    <property type="evidence" value="ECO:0007669"/>
    <property type="project" value="TreeGrafter"/>
</dbReference>
<gene>
    <name evidence="2" type="ORF">MBESOW_P1527</name>
</gene>
<reference evidence="2 3" key="1">
    <citation type="submission" date="2014-12" db="EMBL/GenBank/DDBJ databases">
        <title>Whole genome sequencing of Sphingobium xenophagum OW59.</title>
        <authorList>
            <person name="Ohta Y."/>
            <person name="Nishi S."/>
            <person name="Hatada Y."/>
        </authorList>
    </citation>
    <scope>NUCLEOTIDE SEQUENCE [LARGE SCALE GENOMIC DNA]</scope>
    <source>
        <strain evidence="2 3">OW59</strain>
    </source>
</reference>
<name>A0A401J0X5_SPHXE</name>
<dbReference type="Gene3D" id="3.40.50.720">
    <property type="entry name" value="NAD(P)-binding Rossmann-like Domain"/>
    <property type="match status" value="1"/>
</dbReference>
<protein>
    <recommendedName>
        <fullName evidence="1">NAD(P)-binding domain-containing protein</fullName>
    </recommendedName>
</protein>
<dbReference type="SUPFAM" id="SSF51735">
    <property type="entry name" value="NAD(P)-binding Rossmann-fold domains"/>
    <property type="match status" value="1"/>
</dbReference>
<keyword evidence="3" id="KW-1185">Reference proteome</keyword>
<dbReference type="Proteomes" id="UP000290975">
    <property type="component" value="Unassembled WGS sequence"/>
</dbReference>
<dbReference type="InterPro" id="IPR051606">
    <property type="entry name" value="Polyketide_Oxido-like"/>
</dbReference>
<dbReference type="EMBL" id="BBQY01000004">
    <property type="protein sequence ID" value="GBH30273.1"/>
    <property type="molecule type" value="Genomic_DNA"/>
</dbReference>
<dbReference type="STRING" id="1192759.GCA_000277525_03581"/>
<dbReference type="InterPro" id="IPR036291">
    <property type="entry name" value="NAD(P)-bd_dom_sf"/>
</dbReference>
<dbReference type="CDD" id="cd05244">
    <property type="entry name" value="BVR-B_like_SDR_a"/>
    <property type="match status" value="1"/>
</dbReference>
<sequence length="207" mass="22195">MEMDMKVAIIGGTGRAGQEISAELARRGHQVTAIARHPEKAVQHAAITAVAGDVNHPEALVAAITGHDVVVSAVMFSDTDPASLVDVVRQSGVPRYLVVGGAASLEVAPGVPLISTPEFPKEYLPEASRGKAFLDYLRGVDDIDWTYVSPSVFFFVGPRTGRFRLGTDQLLSDADGKSSISFADYAIALVDEIETPRHSRQRFTVGY</sequence>
<evidence type="ECO:0000313" key="2">
    <source>
        <dbReference type="EMBL" id="GBH30273.1"/>
    </source>
</evidence>
<evidence type="ECO:0000259" key="1">
    <source>
        <dbReference type="Pfam" id="PF13460"/>
    </source>
</evidence>
<accession>A0A401J0X5</accession>
<feature type="domain" description="NAD(P)-binding" evidence="1">
    <location>
        <begin position="11"/>
        <end position="194"/>
    </location>
</feature>
<dbReference type="AlphaFoldDB" id="A0A401J0X5"/>
<comment type="caution">
    <text evidence="2">The sequence shown here is derived from an EMBL/GenBank/DDBJ whole genome shotgun (WGS) entry which is preliminary data.</text>
</comment>